<keyword evidence="1" id="KW-1133">Transmembrane helix</keyword>
<feature type="transmembrane region" description="Helical" evidence="1">
    <location>
        <begin position="118"/>
        <end position="139"/>
    </location>
</feature>
<evidence type="ECO:0000313" key="3">
    <source>
        <dbReference type="EMBL" id="AMN30552.1"/>
    </source>
</evidence>
<dbReference type="EMBL" id="KP739976">
    <property type="protein sequence ID" value="AKF16712.1"/>
    <property type="molecule type" value="Genomic_DNA"/>
</dbReference>
<gene>
    <name evidence="3" type="ORF">JFP838_pD0029</name>
</gene>
<evidence type="ECO:0000313" key="2">
    <source>
        <dbReference type="EMBL" id="AKF16712.1"/>
    </source>
</evidence>
<evidence type="ECO:0000256" key="1">
    <source>
        <dbReference type="SAM" id="Phobius"/>
    </source>
</evidence>
<name>A0A0N7BVK0_CLOPF</name>
<keyword evidence="1" id="KW-0472">Membrane</keyword>
<proteinExistence type="predicted"/>
<accession>A0A0N7BVK0</accession>
<geneLocation type="plasmid" evidence="3 4">
    <name>pJFP838D</name>
</geneLocation>
<keyword evidence="2" id="KW-0614">Plasmid</keyword>
<geneLocation type="plasmid" evidence="2">
    <name>pCP718cpe</name>
</geneLocation>
<reference evidence="2" key="1">
    <citation type="journal article" date="2015" name="PLoS ONE">
        <title>A Novel Pore-Forming Toxin in Type A Clostridium perfringens Is Associated with Both Fatal Canine Hemorrhagic Gastroenteritis and Fatal Foal Necrotizing Enterocolitis.</title>
        <authorList>
            <person name="Gohari I.M."/>
            <person name="Parreira V.R."/>
            <person name="Nowell V.J."/>
            <person name="Nicholson V.M."/>
            <person name="Oliphant K."/>
            <person name="Prescott J.F."/>
        </authorList>
    </citation>
    <scope>NUCLEOTIDE SEQUENCE</scope>
    <source>
        <strain evidence="2">JP718</strain>
        <plasmid evidence="2">pCP718cpe</plasmid>
    </source>
</reference>
<evidence type="ECO:0000313" key="4">
    <source>
        <dbReference type="Proteomes" id="UP000070260"/>
    </source>
</evidence>
<protein>
    <submittedName>
        <fullName evidence="2">Uncharacterized protein</fullName>
    </submittedName>
</protein>
<dbReference type="Proteomes" id="UP000070260">
    <property type="component" value="Plasmid pJFP838D"/>
</dbReference>
<sequence>MEILNNLINDSTSSWIDALPTYQKNKINELLEKGYSTTEVAELWLSASPKNIAPFGTEKGNNIFLEKIKEEFEGLLCGDSKYDSYRSKLSNEVTLSKGYVIGFISSAIAPFVGTSGTFIAPIVALLLVGMGKVTLNAWCKCCKEKKITNSI</sequence>
<dbReference type="EMBL" id="CP013039">
    <property type="protein sequence ID" value="AMN30552.1"/>
    <property type="molecule type" value="Genomic_DNA"/>
</dbReference>
<keyword evidence="1" id="KW-0812">Transmembrane</keyword>
<dbReference type="AlphaFoldDB" id="A0A0N7BVK0"/>
<organism evidence="2">
    <name type="scientific">Clostridium perfringens</name>
    <dbReference type="NCBI Taxonomy" id="1502"/>
    <lineage>
        <taxon>Bacteria</taxon>
        <taxon>Bacillati</taxon>
        <taxon>Bacillota</taxon>
        <taxon>Clostridia</taxon>
        <taxon>Eubacteriales</taxon>
        <taxon>Clostridiaceae</taxon>
        <taxon>Clostridium</taxon>
    </lineage>
</organism>
<reference evidence="3 4" key="2">
    <citation type="journal article" date="2016" name="PLoS ONE">
        <title>Plasmid Characterization and Chromosome Analysis of Two netF+ Clostridium perfringens Isolates Associated with Foal and Canine Necrotizing Enteritis.</title>
        <authorList>
            <person name="Mehdizadeh Gohari I."/>
            <person name="Kropinski A.M."/>
            <person name="Weese S.J."/>
            <person name="Parreira V.R."/>
            <person name="Whitehead A.E."/>
            <person name="Boerlin P."/>
            <person name="Prescott J.F."/>
        </authorList>
    </citation>
    <scope>NUCLEOTIDE SEQUENCE [LARGE SCALE GENOMIC DNA]</scope>
    <source>
        <strain evidence="3 4">JP838</strain>
        <plasmid evidence="3">pJFP838D</plasmid>
        <plasmid evidence="4">Plasmid pJFP838D</plasmid>
    </source>
</reference>
<dbReference type="OrthoDB" id="2082676at2"/>
<dbReference type="RefSeq" id="WP_061416231.1">
    <property type="nucleotide sequence ID" value="NZ_CATNXB010000045.1"/>
</dbReference>
<dbReference type="PATRIC" id="fig|1502.176.peg.3148"/>